<dbReference type="PROSITE" id="PS50112">
    <property type="entry name" value="PAS"/>
    <property type="match status" value="1"/>
</dbReference>
<dbReference type="Gene3D" id="3.40.50.2300">
    <property type="match status" value="1"/>
</dbReference>
<keyword evidence="8" id="KW-1185">Reference proteome</keyword>
<dbReference type="NCBIfam" id="TIGR00254">
    <property type="entry name" value="GGDEF"/>
    <property type="match status" value="1"/>
</dbReference>
<dbReference type="InterPro" id="IPR035965">
    <property type="entry name" value="PAS-like_dom_sf"/>
</dbReference>
<comment type="caution">
    <text evidence="7">The sequence shown here is derived from an EMBL/GenBank/DDBJ whole genome shotgun (WGS) entry which is preliminary data.</text>
</comment>
<dbReference type="Gene3D" id="3.20.20.450">
    <property type="entry name" value="EAL domain"/>
    <property type="match status" value="1"/>
</dbReference>
<reference evidence="8" key="1">
    <citation type="journal article" date="2019" name="Int. J. Syst. Evol. Microbiol.">
        <title>The Global Catalogue of Microorganisms (GCM) 10K type strain sequencing project: providing services to taxonomists for standard genome sequencing and annotation.</title>
        <authorList>
            <consortium name="The Broad Institute Genomics Platform"/>
            <consortium name="The Broad Institute Genome Sequencing Center for Infectious Disease"/>
            <person name="Wu L."/>
            <person name="Ma J."/>
        </authorList>
    </citation>
    <scope>NUCLEOTIDE SEQUENCE [LARGE SCALE GENOMIC DNA]</scope>
    <source>
        <strain evidence="8">CGMCC 1.10759</strain>
    </source>
</reference>
<accession>A0ABV8SW08</accession>
<feature type="domain" description="PAS" evidence="3">
    <location>
        <begin position="136"/>
        <end position="177"/>
    </location>
</feature>
<evidence type="ECO:0000313" key="7">
    <source>
        <dbReference type="EMBL" id="MFC4310634.1"/>
    </source>
</evidence>
<dbReference type="InterPro" id="IPR043128">
    <property type="entry name" value="Rev_trsase/Diguanyl_cyclase"/>
</dbReference>
<keyword evidence="1" id="KW-0597">Phosphoprotein</keyword>
<gene>
    <name evidence="7" type="ORF">ACFPN2_16195</name>
</gene>
<protein>
    <submittedName>
        <fullName evidence="7">EAL domain-containing protein</fullName>
    </submittedName>
</protein>
<dbReference type="SMART" id="SM00086">
    <property type="entry name" value="PAC"/>
    <property type="match status" value="1"/>
</dbReference>
<dbReference type="Pfam" id="PF00563">
    <property type="entry name" value="EAL"/>
    <property type="match status" value="1"/>
</dbReference>
<sequence>MPATVLLIDANAEDEQLFREELALIREQPFELEVVRTLAEGLVRLRPGQAPVDVVLLDLHLPDSLGLTTFLRLQPKAADRPIIVLVGQVDEELGVEAVERGALDYLIKQQVVSTLLNKALRYATERTHTLLALKASETRYRELYENVVAGVFQTTPDGKFMAANPALVRLLGYANEDELLELRIERDLYMYPEERDNWLRSMAVAGEIRNAELVLKRKDGRKIVVLENSRAVRDEQGQAIYYEGTLTDITEAHELSRQLSYEASHDALSGLINRREFELRLQRALDSVQSGSTHAVCYLDLDQFKIINDTCGHIAGDELLRQLAQVLQGRVRSNDTLARLGGDEFGLLLHDCGVDDAIMVANGLLKAVEHHAFVWGNSTFTVGASIGLVPVTPTFRRVTQVLQAADAACYAAKDQGRNRIHVYQEDDSLVAQRHGEMQWVARVKRALNDNRFFLEAQPIVPLQGDRQAKRNYELLVRMRDESGRVVPPGAFLPAVERYNLSQRLDRWVITTALQWISTHRAQIERVSRIFMNLSGDSVGDPQLQEFIRQSIIEMDVPPERIGFEITETAAIGNLTRANQLIAGLRELGCAFGLDDFGSGVSSFAYLKALTVDYLKIDGLFIGNIVTDRIDYEMVRSITDIGHVMGKKVVAESVESLQAMEKLRLIGVDFVQGFAIGMPVSMESIGAW</sequence>
<dbReference type="SUPFAM" id="SSF141868">
    <property type="entry name" value="EAL domain-like"/>
    <property type="match status" value="1"/>
</dbReference>
<dbReference type="Gene3D" id="3.30.450.20">
    <property type="entry name" value="PAS domain"/>
    <property type="match status" value="1"/>
</dbReference>
<organism evidence="7 8">
    <name type="scientific">Steroidobacter flavus</name>
    <dbReference type="NCBI Taxonomy" id="1842136"/>
    <lineage>
        <taxon>Bacteria</taxon>
        <taxon>Pseudomonadati</taxon>
        <taxon>Pseudomonadota</taxon>
        <taxon>Gammaproteobacteria</taxon>
        <taxon>Steroidobacterales</taxon>
        <taxon>Steroidobacteraceae</taxon>
        <taxon>Steroidobacter</taxon>
    </lineage>
</organism>
<dbReference type="InterPro" id="IPR035919">
    <property type="entry name" value="EAL_sf"/>
</dbReference>
<dbReference type="InterPro" id="IPR001610">
    <property type="entry name" value="PAC"/>
</dbReference>
<dbReference type="SMART" id="SM00267">
    <property type="entry name" value="GGDEF"/>
    <property type="match status" value="1"/>
</dbReference>
<dbReference type="CDD" id="cd01948">
    <property type="entry name" value="EAL"/>
    <property type="match status" value="1"/>
</dbReference>
<dbReference type="InterPro" id="IPR029787">
    <property type="entry name" value="Nucleotide_cyclase"/>
</dbReference>
<dbReference type="RefSeq" id="WP_380598281.1">
    <property type="nucleotide sequence ID" value="NZ_JBHSDU010000003.1"/>
</dbReference>
<evidence type="ECO:0000259" key="6">
    <source>
        <dbReference type="PROSITE" id="PS50887"/>
    </source>
</evidence>
<dbReference type="CDD" id="cd00130">
    <property type="entry name" value="PAS"/>
    <property type="match status" value="1"/>
</dbReference>
<dbReference type="PANTHER" id="PTHR44757">
    <property type="entry name" value="DIGUANYLATE CYCLASE DGCP"/>
    <property type="match status" value="1"/>
</dbReference>
<evidence type="ECO:0000259" key="3">
    <source>
        <dbReference type="PROSITE" id="PS50112"/>
    </source>
</evidence>
<name>A0ABV8SW08_9GAMM</name>
<dbReference type="SUPFAM" id="SSF55785">
    <property type="entry name" value="PYP-like sensor domain (PAS domain)"/>
    <property type="match status" value="1"/>
</dbReference>
<dbReference type="InterPro" id="IPR011006">
    <property type="entry name" value="CheY-like_superfamily"/>
</dbReference>
<feature type="domain" description="EAL" evidence="5">
    <location>
        <begin position="436"/>
        <end position="687"/>
    </location>
</feature>
<feature type="domain" description="Response regulatory" evidence="2">
    <location>
        <begin position="4"/>
        <end position="123"/>
    </location>
</feature>
<dbReference type="InterPro" id="IPR052155">
    <property type="entry name" value="Biofilm_reg_signaling"/>
</dbReference>
<evidence type="ECO:0000259" key="2">
    <source>
        <dbReference type="PROSITE" id="PS50110"/>
    </source>
</evidence>
<dbReference type="PROSITE" id="PS50883">
    <property type="entry name" value="EAL"/>
    <property type="match status" value="1"/>
</dbReference>
<dbReference type="InterPro" id="IPR001633">
    <property type="entry name" value="EAL_dom"/>
</dbReference>
<evidence type="ECO:0000259" key="4">
    <source>
        <dbReference type="PROSITE" id="PS50113"/>
    </source>
</evidence>
<dbReference type="InterPro" id="IPR000700">
    <property type="entry name" value="PAS-assoc_C"/>
</dbReference>
<dbReference type="PROSITE" id="PS50887">
    <property type="entry name" value="GGDEF"/>
    <property type="match status" value="1"/>
</dbReference>
<proteinExistence type="predicted"/>
<dbReference type="Pfam" id="PF00072">
    <property type="entry name" value="Response_reg"/>
    <property type="match status" value="1"/>
</dbReference>
<dbReference type="PANTHER" id="PTHR44757:SF4">
    <property type="entry name" value="DIGUANYLATE CYCLASE DGCE-RELATED"/>
    <property type="match status" value="1"/>
</dbReference>
<dbReference type="CDD" id="cd01949">
    <property type="entry name" value="GGDEF"/>
    <property type="match status" value="1"/>
</dbReference>
<dbReference type="Pfam" id="PF13426">
    <property type="entry name" value="PAS_9"/>
    <property type="match status" value="1"/>
</dbReference>
<dbReference type="NCBIfam" id="TIGR00229">
    <property type="entry name" value="sensory_box"/>
    <property type="match status" value="1"/>
</dbReference>
<dbReference type="SUPFAM" id="SSF52172">
    <property type="entry name" value="CheY-like"/>
    <property type="match status" value="1"/>
</dbReference>
<dbReference type="PROSITE" id="PS50110">
    <property type="entry name" value="RESPONSE_REGULATORY"/>
    <property type="match status" value="1"/>
</dbReference>
<feature type="modified residue" description="4-aspartylphosphate" evidence="1">
    <location>
        <position position="58"/>
    </location>
</feature>
<dbReference type="InterPro" id="IPR000014">
    <property type="entry name" value="PAS"/>
</dbReference>
<feature type="domain" description="PAC" evidence="4">
    <location>
        <begin position="209"/>
        <end position="261"/>
    </location>
</feature>
<dbReference type="CDD" id="cd00156">
    <property type="entry name" value="REC"/>
    <property type="match status" value="1"/>
</dbReference>
<dbReference type="Pfam" id="PF00990">
    <property type="entry name" value="GGDEF"/>
    <property type="match status" value="1"/>
</dbReference>
<dbReference type="Proteomes" id="UP001595904">
    <property type="component" value="Unassembled WGS sequence"/>
</dbReference>
<feature type="domain" description="GGDEF" evidence="6">
    <location>
        <begin position="292"/>
        <end position="425"/>
    </location>
</feature>
<dbReference type="PROSITE" id="PS50113">
    <property type="entry name" value="PAC"/>
    <property type="match status" value="1"/>
</dbReference>
<dbReference type="SUPFAM" id="SSF55073">
    <property type="entry name" value="Nucleotide cyclase"/>
    <property type="match status" value="1"/>
</dbReference>
<evidence type="ECO:0000259" key="5">
    <source>
        <dbReference type="PROSITE" id="PS50883"/>
    </source>
</evidence>
<dbReference type="SMART" id="SM00091">
    <property type="entry name" value="PAS"/>
    <property type="match status" value="1"/>
</dbReference>
<evidence type="ECO:0000256" key="1">
    <source>
        <dbReference type="PROSITE-ProRule" id="PRU00169"/>
    </source>
</evidence>
<dbReference type="InterPro" id="IPR001789">
    <property type="entry name" value="Sig_transdc_resp-reg_receiver"/>
</dbReference>
<dbReference type="Gene3D" id="3.30.70.270">
    <property type="match status" value="1"/>
</dbReference>
<evidence type="ECO:0000313" key="8">
    <source>
        <dbReference type="Proteomes" id="UP001595904"/>
    </source>
</evidence>
<dbReference type="InterPro" id="IPR000160">
    <property type="entry name" value="GGDEF_dom"/>
</dbReference>
<dbReference type="SMART" id="SM00052">
    <property type="entry name" value="EAL"/>
    <property type="match status" value="1"/>
</dbReference>
<dbReference type="SMART" id="SM00448">
    <property type="entry name" value="REC"/>
    <property type="match status" value="1"/>
</dbReference>
<dbReference type="EMBL" id="JBHSDU010000003">
    <property type="protein sequence ID" value="MFC4310634.1"/>
    <property type="molecule type" value="Genomic_DNA"/>
</dbReference>